<feature type="transmembrane region" description="Helical" evidence="6">
    <location>
        <begin position="6"/>
        <end position="28"/>
    </location>
</feature>
<dbReference type="GO" id="GO:0005886">
    <property type="term" value="C:plasma membrane"/>
    <property type="evidence" value="ECO:0007669"/>
    <property type="project" value="UniProtKB-SubCell"/>
</dbReference>
<name>A0A0T7CXC8_9VIBR</name>
<dbReference type="OrthoDB" id="9804822at2"/>
<feature type="transmembrane region" description="Helical" evidence="6">
    <location>
        <begin position="40"/>
        <end position="65"/>
    </location>
</feature>
<accession>A0A0T7CXC8</accession>
<evidence type="ECO:0000256" key="1">
    <source>
        <dbReference type="ARBA" id="ARBA00004651"/>
    </source>
</evidence>
<sequence length="208" mass="23045">MSLDSIWLFIVIVFFIAIIPGPNALLVLSTALTQRKLFAFVNVLGVSCGFFFHAFISANGISLLLSNTPMAFEGLKWAGVLYLVWLGYNHFRAALRAQEGVLSVVGASGSKLYNQFFKGLLTNLLNPKIVLFYLSIFPQFVSKDTIVSDSLMLGGIQAIVVSMWFLVVILMADTFKRLLVQKRTSQMMNIVCGVLFVGFSIQLALFQL</sequence>
<dbReference type="RefSeq" id="WP_048658351.1">
    <property type="nucleotide sequence ID" value="NZ_AP025476.1"/>
</dbReference>
<protein>
    <submittedName>
        <fullName evidence="8">Hypothetical homoserine/homoserine lactone efflux protein</fullName>
    </submittedName>
</protein>
<comment type="subcellular location">
    <subcellularLocation>
        <location evidence="1">Cell membrane</location>
        <topology evidence="1">Multi-pass membrane protein</topology>
    </subcellularLocation>
</comment>
<dbReference type="GeneID" id="93899689"/>
<keyword evidence="3 6" id="KW-0812">Transmembrane</keyword>
<evidence type="ECO:0000256" key="6">
    <source>
        <dbReference type="SAM" id="Phobius"/>
    </source>
</evidence>
<keyword evidence="5 6" id="KW-0472">Membrane</keyword>
<dbReference type="Pfam" id="PF01810">
    <property type="entry name" value="LysE"/>
    <property type="match status" value="1"/>
</dbReference>
<feature type="transmembrane region" description="Helical" evidence="6">
    <location>
        <begin position="187"/>
        <end position="206"/>
    </location>
</feature>
<dbReference type="Proteomes" id="UP000049077">
    <property type="component" value="Unassembled WGS sequence"/>
</dbReference>
<dbReference type="PANTHER" id="PTHR30086:SF20">
    <property type="entry name" value="ARGININE EXPORTER PROTEIN ARGO-RELATED"/>
    <property type="match status" value="1"/>
</dbReference>
<reference evidence="8 9" key="1">
    <citation type="submission" date="2014-06" db="EMBL/GenBank/DDBJ databases">
        <authorList>
            <person name="Le Roux F."/>
        </authorList>
    </citation>
    <scope>NUCLEOTIDE SEQUENCE</scope>
    <source>
        <strain evidence="7 9">J5-4</strain>
        <strain evidence="8">J5-5</strain>
    </source>
</reference>
<keyword evidence="9" id="KW-1185">Reference proteome</keyword>
<evidence type="ECO:0000313" key="8">
    <source>
        <dbReference type="EMBL" id="CDT66991.1"/>
    </source>
</evidence>
<organism evidence="8 10">
    <name type="scientific">Vibrio crassostreae</name>
    <dbReference type="NCBI Taxonomy" id="246167"/>
    <lineage>
        <taxon>Bacteria</taxon>
        <taxon>Pseudomonadati</taxon>
        <taxon>Pseudomonadota</taxon>
        <taxon>Gammaproteobacteria</taxon>
        <taxon>Vibrionales</taxon>
        <taxon>Vibrionaceae</taxon>
        <taxon>Vibrio</taxon>
    </lineage>
</organism>
<keyword evidence="4 6" id="KW-1133">Transmembrane helix</keyword>
<feature type="transmembrane region" description="Helical" evidence="6">
    <location>
        <begin position="116"/>
        <end position="136"/>
    </location>
</feature>
<feature type="transmembrane region" description="Helical" evidence="6">
    <location>
        <begin position="156"/>
        <end position="175"/>
    </location>
</feature>
<evidence type="ECO:0000313" key="7">
    <source>
        <dbReference type="EMBL" id="CDS99112.1"/>
    </source>
</evidence>
<proteinExistence type="predicted"/>
<reference evidence="10" key="2">
    <citation type="submission" date="2014-06" db="EMBL/GenBank/DDBJ databases">
        <authorList>
            <person name="Le Roux Frederique"/>
        </authorList>
    </citation>
    <scope>NUCLEOTIDE SEQUENCE [LARGE SCALE GENOMIC DNA]</scope>
    <source>
        <strain evidence="10">J5-5</strain>
    </source>
</reference>
<dbReference type="GO" id="GO:0015171">
    <property type="term" value="F:amino acid transmembrane transporter activity"/>
    <property type="evidence" value="ECO:0007669"/>
    <property type="project" value="TreeGrafter"/>
</dbReference>
<evidence type="ECO:0000256" key="3">
    <source>
        <dbReference type="ARBA" id="ARBA00022692"/>
    </source>
</evidence>
<evidence type="ECO:0000256" key="2">
    <source>
        <dbReference type="ARBA" id="ARBA00022475"/>
    </source>
</evidence>
<dbReference type="Proteomes" id="UP000049495">
    <property type="component" value="Unassembled WGS sequence"/>
</dbReference>
<keyword evidence="2" id="KW-1003">Cell membrane</keyword>
<dbReference type="EMBL" id="CCJX01000032">
    <property type="protein sequence ID" value="CDS99112.1"/>
    <property type="molecule type" value="Genomic_DNA"/>
</dbReference>
<feature type="transmembrane region" description="Helical" evidence="6">
    <location>
        <begin position="77"/>
        <end position="95"/>
    </location>
</feature>
<dbReference type="InterPro" id="IPR001123">
    <property type="entry name" value="LeuE-type"/>
</dbReference>
<evidence type="ECO:0000256" key="5">
    <source>
        <dbReference type="ARBA" id="ARBA00023136"/>
    </source>
</evidence>
<comment type="caution">
    <text evidence="8">The sequence shown here is derived from an EMBL/GenBank/DDBJ whole genome shotgun (WGS) entry which is preliminary data.</text>
</comment>
<evidence type="ECO:0000256" key="4">
    <source>
        <dbReference type="ARBA" id="ARBA00022989"/>
    </source>
</evidence>
<evidence type="ECO:0000313" key="10">
    <source>
        <dbReference type="Proteomes" id="UP000049495"/>
    </source>
</evidence>
<dbReference type="PANTHER" id="PTHR30086">
    <property type="entry name" value="ARGININE EXPORTER PROTEIN ARGO"/>
    <property type="match status" value="1"/>
</dbReference>
<dbReference type="AlphaFoldDB" id="A0A0T7CXC8"/>
<dbReference type="EMBL" id="CCJV01000140">
    <property type="protein sequence ID" value="CDT66991.1"/>
    <property type="molecule type" value="Genomic_DNA"/>
</dbReference>
<dbReference type="PIRSF" id="PIRSF006324">
    <property type="entry name" value="LeuE"/>
    <property type="match status" value="1"/>
</dbReference>
<evidence type="ECO:0000313" key="9">
    <source>
        <dbReference type="Proteomes" id="UP000049077"/>
    </source>
</evidence>
<gene>
    <name evidence="7" type="ORF">VCR4J5_1270031</name>
    <name evidence="8" type="ORF">VCR5J5_760136</name>
</gene>